<feature type="transmembrane region" description="Helical" evidence="1">
    <location>
        <begin position="29"/>
        <end position="48"/>
    </location>
</feature>
<dbReference type="AlphaFoldDB" id="A0A7D5TER6"/>
<feature type="transmembrane region" description="Helical" evidence="1">
    <location>
        <begin position="55"/>
        <end position="75"/>
    </location>
</feature>
<keyword evidence="1" id="KW-0472">Membrane</keyword>
<name>A0A7D5TER6_9EURY</name>
<sequence>MAGADGSHNPLTRAALGLHRGIRQLPADLAAALAVVAVTDVAALAPVIRETPVRVVFGLAFVLFVPGYAFVAALFPERSVTPLLFDDEDRTANDEVADDEIAGDRGIDGLERVALSFGLSIAIVPLIGLVLNFTPWGIRLVPILLSLSGFTIVAVAVAAYRRWDLPIEERFRVPYREWVAAGRAELFAPATRTDAVLNVALVASVLLATSSVGYAVLVPQQGEQFSEFYLLTEDDDGELVADNYPTEFTVDEGRPLVVGIGNQEHERTNYTVVSQLQRVRMANSSSAVIRSSNSSTATAPVSSTVERSERLATFSTTLGHNESWHNRYTVAPTFEGQDLRLLFLLYRGSPPEEPSIDNAYREVHLWVNVTA</sequence>
<dbReference type="InterPro" id="IPR011674">
    <property type="entry name" value="DUF1616"/>
</dbReference>
<feature type="transmembrane region" description="Helical" evidence="1">
    <location>
        <begin position="113"/>
        <end position="133"/>
    </location>
</feature>
<accession>A0A7D5TER6</accession>
<keyword evidence="1" id="KW-0812">Transmembrane</keyword>
<keyword evidence="4" id="KW-1185">Reference proteome</keyword>
<evidence type="ECO:0000313" key="3">
    <source>
        <dbReference type="EMBL" id="QLH84929.1"/>
    </source>
</evidence>
<protein>
    <submittedName>
        <fullName evidence="3">DUF1616 domain-containing protein</fullName>
    </submittedName>
</protein>
<feature type="transmembrane region" description="Helical" evidence="1">
    <location>
        <begin position="140"/>
        <end position="160"/>
    </location>
</feature>
<keyword evidence="1" id="KW-1133">Transmembrane helix</keyword>
<dbReference type="KEGG" id="hpel:HZS54_06810"/>
<dbReference type="Proteomes" id="UP000509346">
    <property type="component" value="Chromosome"/>
</dbReference>
<gene>
    <name evidence="3" type="ORF">HZS54_06810</name>
</gene>
<reference evidence="3 4" key="1">
    <citation type="submission" date="2020-07" db="EMBL/GenBank/DDBJ databases">
        <title>Halosimplex litoreum sp. nov. and Halosimplex rubrum sp. nov., isolated from different salt environments.</title>
        <authorList>
            <person name="Cui H."/>
        </authorList>
    </citation>
    <scope>NUCLEOTIDE SEQUENCE [LARGE SCALE GENOMIC DNA]</scope>
    <source>
        <strain evidence="3 4">R2</strain>
    </source>
</reference>
<evidence type="ECO:0000256" key="1">
    <source>
        <dbReference type="SAM" id="Phobius"/>
    </source>
</evidence>
<evidence type="ECO:0000313" key="4">
    <source>
        <dbReference type="Proteomes" id="UP000509346"/>
    </source>
</evidence>
<evidence type="ECO:0000259" key="2">
    <source>
        <dbReference type="Pfam" id="PF07760"/>
    </source>
</evidence>
<feature type="domain" description="DUF1616" evidence="2">
    <location>
        <begin position="33"/>
        <end position="368"/>
    </location>
</feature>
<proteinExistence type="predicted"/>
<feature type="transmembrane region" description="Helical" evidence="1">
    <location>
        <begin position="195"/>
        <end position="217"/>
    </location>
</feature>
<dbReference type="EMBL" id="CP058909">
    <property type="protein sequence ID" value="QLH84929.1"/>
    <property type="molecule type" value="Genomic_DNA"/>
</dbReference>
<dbReference type="Pfam" id="PF07760">
    <property type="entry name" value="DUF1616"/>
    <property type="match status" value="1"/>
</dbReference>
<dbReference type="OrthoDB" id="82282at2157"/>
<organism evidence="3 4">
    <name type="scientific">Halosimplex pelagicum</name>
    <dbReference type="NCBI Taxonomy" id="869886"/>
    <lineage>
        <taxon>Archaea</taxon>
        <taxon>Methanobacteriati</taxon>
        <taxon>Methanobacteriota</taxon>
        <taxon>Stenosarchaea group</taxon>
        <taxon>Halobacteria</taxon>
        <taxon>Halobacteriales</taxon>
        <taxon>Haloarculaceae</taxon>
        <taxon>Halosimplex</taxon>
    </lineage>
</organism>